<dbReference type="Gene3D" id="3.30.40.10">
    <property type="entry name" value="Zinc/RING finger domain, C3HC4 (zinc finger)"/>
    <property type="match status" value="1"/>
</dbReference>
<dbReference type="InterPro" id="IPR013083">
    <property type="entry name" value="Znf_RING/FYVE/PHD"/>
</dbReference>
<evidence type="ECO:0000259" key="1">
    <source>
        <dbReference type="Pfam" id="PF02148"/>
    </source>
</evidence>
<comment type="caution">
    <text evidence="2">The sequence shown here is derived from an EMBL/GenBank/DDBJ whole genome shotgun (WGS) entry which is preliminary data.</text>
</comment>
<evidence type="ECO:0000313" key="2">
    <source>
        <dbReference type="EMBL" id="RCH96305.1"/>
    </source>
</evidence>
<dbReference type="InterPro" id="IPR001607">
    <property type="entry name" value="Znf_UBP"/>
</dbReference>
<sequence length="251" mass="29539">HEDLLTLSLIYPALYYDESFWKARCRNDYNVTYNDPNLTYRELYKACVVKPIGRLPCTHLDTNAQYVQVDVCNQCQNGNLEYLFICTDCGQVLCDRHTRHHARLGKKKHQVYYKPNMSEFFCQACLDWIGGMDSYTAEIHYASSLSLLWINTLCLNDQKTLELKQVRQKERSIRWKDTPRHALKDGLCLLPLQWITVWEDFIEGWKTERPKEAIDCTVEITNLQHVSIISSSTWNYLRKHYMVIGDKITEA</sequence>
<protein>
    <recommendedName>
        <fullName evidence="1">UBP-type domain-containing protein</fullName>
    </recommendedName>
</protein>
<dbReference type="Pfam" id="PF02148">
    <property type="entry name" value="zf-UBP"/>
    <property type="match status" value="1"/>
</dbReference>
<dbReference type="EMBL" id="PJQL01000381">
    <property type="protein sequence ID" value="RCH96305.1"/>
    <property type="molecule type" value="Genomic_DNA"/>
</dbReference>
<proteinExistence type="predicted"/>
<dbReference type="AlphaFoldDB" id="A0A367K2C7"/>
<organism evidence="2 3">
    <name type="scientific">Rhizopus azygosporus</name>
    <name type="common">Rhizopus microsporus var. azygosporus</name>
    <dbReference type="NCBI Taxonomy" id="86630"/>
    <lineage>
        <taxon>Eukaryota</taxon>
        <taxon>Fungi</taxon>
        <taxon>Fungi incertae sedis</taxon>
        <taxon>Mucoromycota</taxon>
        <taxon>Mucoromycotina</taxon>
        <taxon>Mucoromycetes</taxon>
        <taxon>Mucorales</taxon>
        <taxon>Mucorineae</taxon>
        <taxon>Rhizopodaceae</taxon>
        <taxon>Rhizopus</taxon>
    </lineage>
</organism>
<feature type="domain" description="UBP-type" evidence="1">
    <location>
        <begin position="72"/>
        <end position="127"/>
    </location>
</feature>
<dbReference type="SUPFAM" id="SSF57850">
    <property type="entry name" value="RING/U-box"/>
    <property type="match status" value="1"/>
</dbReference>
<feature type="non-terminal residue" evidence="2">
    <location>
        <position position="1"/>
    </location>
</feature>
<dbReference type="STRING" id="86630.A0A367K2C7"/>
<dbReference type="OrthoDB" id="2288293at2759"/>
<name>A0A367K2C7_RHIAZ</name>
<reference evidence="2 3" key="1">
    <citation type="journal article" date="2018" name="G3 (Bethesda)">
        <title>Phylogenetic and Phylogenomic Definition of Rhizopus Species.</title>
        <authorList>
            <person name="Gryganskyi A.P."/>
            <person name="Golan J."/>
            <person name="Dolatabadi S."/>
            <person name="Mondo S."/>
            <person name="Robb S."/>
            <person name="Idnurm A."/>
            <person name="Muszewska A."/>
            <person name="Steczkiewicz K."/>
            <person name="Masonjones S."/>
            <person name="Liao H.L."/>
            <person name="Gajdeczka M.T."/>
            <person name="Anike F."/>
            <person name="Vuek A."/>
            <person name="Anishchenko I.M."/>
            <person name="Voigt K."/>
            <person name="de Hoog G.S."/>
            <person name="Smith M.E."/>
            <person name="Heitman J."/>
            <person name="Vilgalys R."/>
            <person name="Stajich J.E."/>
        </authorList>
    </citation>
    <scope>NUCLEOTIDE SEQUENCE [LARGE SCALE GENOMIC DNA]</scope>
    <source>
        <strain evidence="2 3">CBS 357.93</strain>
    </source>
</reference>
<dbReference type="GO" id="GO:0008270">
    <property type="term" value="F:zinc ion binding"/>
    <property type="evidence" value="ECO:0007669"/>
    <property type="project" value="InterPro"/>
</dbReference>
<dbReference type="Proteomes" id="UP000252139">
    <property type="component" value="Unassembled WGS sequence"/>
</dbReference>
<keyword evidence="3" id="KW-1185">Reference proteome</keyword>
<evidence type="ECO:0000313" key="3">
    <source>
        <dbReference type="Proteomes" id="UP000252139"/>
    </source>
</evidence>
<gene>
    <name evidence="2" type="ORF">CU097_014724</name>
</gene>
<accession>A0A367K2C7</accession>